<keyword evidence="1" id="KW-1133">Transmembrane helix</keyword>
<proteinExistence type="predicted"/>
<evidence type="ECO:0000256" key="2">
    <source>
        <dbReference type="SAM" id="SignalP"/>
    </source>
</evidence>
<keyword evidence="1" id="KW-0472">Membrane</keyword>
<feature type="transmembrane region" description="Helical" evidence="1">
    <location>
        <begin position="109"/>
        <end position="131"/>
    </location>
</feature>
<gene>
    <name evidence="3" type="ORF">LGH70_02970</name>
</gene>
<accession>A0ABS8A7Z5</accession>
<keyword evidence="1" id="KW-0812">Transmembrane</keyword>
<comment type="caution">
    <text evidence="3">The sequence shown here is derived from an EMBL/GenBank/DDBJ whole genome shotgun (WGS) entry which is preliminary data.</text>
</comment>
<evidence type="ECO:0000313" key="4">
    <source>
        <dbReference type="Proteomes" id="UP001165297"/>
    </source>
</evidence>
<protein>
    <submittedName>
        <fullName evidence="3">Uncharacterized protein</fullName>
    </submittedName>
</protein>
<dbReference type="EMBL" id="JAJADQ010000001">
    <property type="protein sequence ID" value="MCB2376526.1"/>
    <property type="molecule type" value="Genomic_DNA"/>
</dbReference>
<dbReference type="Proteomes" id="UP001165297">
    <property type="component" value="Unassembled WGS sequence"/>
</dbReference>
<keyword evidence="4" id="KW-1185">Reference proteome</keyword>
<name>A0ABS8A7Z5_9BACT</name>
<dbReference type="RefSeq" id="WP_226182535.1">
    <property type="nucleotide sequence ID" value="NZ_JAJADQ010000001.1"/>
</dbReference>
<sequence>MKQLLRIRLLAGLCLSLPLPAWAGEKDEKASFLLAGGLGGLLIGAGLYAVLLGLAAVLIRRQAVLAALCGLCLALYGYIHYWSFYFLAIAVRFLRTRQMLYEFGTPTPLLLAGLAGSVAWALAALGLALWLRRRRRR</sequence>
<organism evidence="3 4">
    <name type="scientific">Hymenobacter nitidus</name>
    <dbReference type="NCBI Taxonomy" id="2880929"/>
    <lineage>
        <taxon>Bacteria</taxon>
        <taxon>Pseudomonadati</taxon>
        <taxon>Bacteroidota</taxon>
        <taxon>Cytophagia</taxon>
        <taxon>Cytophagales</taxon>
        <taxon>Hymenobacteraceae</taxon>
        <taxon>Hymenobacter</taxon>
    </lineage>
</organism>
<feature type="chain" id="PRO_5046072789" evidence="2">
    <location>
        <begin position="24"/>
        <end position="137"/>
    </location>
</feature>
<evidence type="ECO:0000313" key="3">
    <source>
        <dbReference type="EMBL" id="MCB2376526.1"/>
    </source>
</evidence>
<feature type="transmembrane region" description="Helical" evidence="1">
    <location>
        <begin position="65"/>
        <end position="89"/>
    </location>
</feature>
<feature type="transmembrane region" description="Helical" evidence="1">
    <location>
        <begin position="33"/>
        <end position="58"/>
    </location>
</feature>
<evidence type="ECO:0000256" key="1">
    <source>
        <dbReference type="SAM" id="Phobius"/>
    </source>
</evidence>
<keyword evidence="2" id="KW-0732">Signal</keyword>
<feature type="signal peptide" evidence="2">
    <location>
        <begin position="1"/>
        <end position="23"/>
    </location>
</feature>
<reference evidence="3" key="1">
    <citation type="submission" date="2021-10" db="EMBL/GenBank/DDBJ databases">
        <authorList>
            <person name="Dean J.D."/>
            <person name="Kim M.K."/>
            <person name="Newey C.N."/>
            <person name="Stoker T.S."/>
            <person name="Thompson D.W."/>
            <person name="Grose J.H."/>
        </authorList>
    </citation>
    <scope>NUCLEOTIDE SEQUENCE</scope>
    <source>
        <strain evidence="3">BT635</strain>
    </source>
</reference>